<comment type="caution">
    <text evidence="2">The sequence shown here is derived from an EMBL/GenBank/DDBJ whole genome shotgun (WGS) entry which is preliminary data.</text>
</comment>
<dbReference type="RefSeq" id="XP_011130983.1">
    <property type="nucleotide sequence ID" value="XM_011132681.1"/>
</dbReference>
<dbReference type="VEuPathDB" id="CryptoDB:GNI_095400"/>
<dbReference type="AlphaFoldDB" id="A0A023B521"/>
<protein>
    <submittedName>
        <fullName evidence="2">Transmembrane protein</fullName>
    </submittedName>
</protein>
<proteinExistence type="predicted"/>
<dbReference type="Proteomes" id="UP000019763">
    <property type="component" value="Unassembled WGS sequence"/>
</dbReference>
<keyword evidence="1" id="KW-0472">Membrane</keyword>
<gene>
    <name evidence="2" type="ORF">GNI_095400</name>
</gene>
<evidence type="ECO:0000313" key="3">
    <source>
        <dbReference type="Proteomes" id="UP000019763"/>
    </source>
</evidence>
<sequence length="113" mass="12531">MSGRDYTTFKHLCYSLIVAGLGMCYVAHAAEHCHRYIPGTPLERIFDAVVTYPLSTRLYCSAATDGLSELREVLAIAEWSMIAVTAWKRKYLILAFTLAVMLAYAIGMTVAGF</sequence>
<keyword evidence="1 2" id="KW-0812">Transmembrane</keyword>
<feature type="transmembrane region" description="Helical" evidence="1">
    <location>
        <begin position="91"/>
        <end position="111"/>
    </location>
</feature>
<keyword evidence="3" id="KW-1185">Reference proteome</keyword>
<accession>A0A023B521</accession>
<reference evidence="2" key="1">
    <citation type="submission" date="2013-12" db="EMBL/GenBank/DDBJ databases">
        <authorList>
            <person name="Omoto C.K."/>
            <person name="Sibley D."/>
            <person name="Venepally P."/>
            <person name="Hadjithomas M."/>
            <person name="Karamycheva S."/>
            <person name="Brunk B."/>
            <person name="Roos D."/>
            <person name="Caler E."/>
            <person name="Lorenzi H."/>
        </authorList>
    </citation>
    <scope>NUCLEOTIDE SEQUENCE</scope>
</reference>
<dbReference type="GeneID" id="22913399"/>
<name>A0A023B521_GRENI</name>
<organism evidence="2 3">
    <name type="scientific">Gregarina niphandrodes</name>
    <name type="common">Septate eugregarine</name>
    <dbReference type="NCBI Taxonomy" id="110365"/>
    <lineage>
        <taxon>Eukaryota</taxon>
        <taxon>Sar</taxon>
        <taxon>Alveolata</taxon>
        <taxon>Apicomplexa</taxon>
        <taxon>Conoidasida</taxon>
        <taxon>Gregarinasina</taxon>
        <taxon>Eugregarinorida</taxon>
        <taxon>Gregarinidae</taxon>
        <taxon>Gregarina</taxon>
    </lineage>
</organism>
<keyword evidence="1" id="KW-1133">Transmembrane helix</keyword>
<evidence type="ECO:0000313" key="2">
    <source>
        <dbReference type="EMBL" id="EZG58296.1"/>
    </source>
</evidence>
<dbReference type="EMBL" id="AFNH02000714">
    <property type="protein sequence ID" value="EZG58296.1"/>
    <property type="molecule type" value="Genomic_DNA"/>
</dbReference>
<evidence type="ECO:0000256" key="1">
    <source>
        <dbReference type="SAM" id="Phobius"/>
    </source>
</evidence>